<keyword evidence="2" id="KW-1185">Reference proteome</keyword>
<protein>
    <recommendedName>
        <fullName evidence="3">Cupin domain-containing protein</fullName>
    </recommendedName>
</protein>
<dbReference type="SUPFAM" id="SSF51182">
    <property type="entry name" value="RmlC-like cupins"/>
    <property type="match status" value="1"/>
</dbReference>
<reference evidence="2" key="1">
    <citation type="submission" date="2016-11" db="EMBL/GenBank/DDBJ databases">
        <authorList>
            <person name="Varghese N."/>
            <person name="Submissions S."/>
        </authorList>
    </citation>
    <scope>NUCLEOTIDE SEQUENCE [LARGE SCALE GENOMIC DNA]</scope>
    <source>
        <strain evidence="2">DSM 17456</strain>
    </source>
</reference>
<accession>A0A1N6DE13</accession>
<gene>
    <name evidence="1" type="ORF">SAMN02745161_0048</name>
</gene>
<evidence type="ECO:0000313" key="1">
    <source>
        <dbReference type="EMBL" id="SIN68976.1"/>
    </source>
</evidence>
<dbReference type="InterPro" id="IPR011051">
    <property type="entry name" value="RmlC_Cupin_sf"/>
</dbReference>
<dbReference type="AlphaFoldDB" id="A0A1N6DE13"/>
<dbReference type="Gene3D" id="2.60.120.10">
    <property type="entry name" value="Jelly Rolls"/>
    <property type="match status" value="1"/>
</dbReference>
<proteinExistence type="predicted"/>
<sequence>MHKSSILKNAVFNPDRVHERLIHESENAKIKSLHIKAGQEIPVQERKELGETMIVVLSGEGQLLGKHGVLDTLVRGDVVVADLRVPHGLRAKRDMTILASYTPAQENQEEL</sequence>
<dbReference type="STRING" id="1121457.SAMN02745161_0048"/>
<dbReference type="EMBL" id="FSRG01000003">
    <property type="protein sequence ID" value="SIN68976.1"/>
    <property type="molecule type" value="Genomic_DNA"/>
</dbReference>
<name>A0A1N6DE13_9BACT</name>
<dbReference type="InterPro" id="IPR014710">
    <property type="entry name" value="RmlC-like_jellyroll"/>
</dbReference>
<dbReference type="RefSeq" id="WP_074214963.1">
    <property type="nucleotide sequence ID" value="NZ_FSRG01000003.1"/>
</dbReference>
<dbReference type="Proteomes" id="UP000184694">
    <property type="component" value="Unassembled WGS sequence"/>
</dbReference>
<evidence type="ECO:0000313" key="2">
    <source>
        <dbReference type="Proteomes" id="UP000184694"/>
    </source>
</evidence>
<evidence type="ECO:0008006" key="3">
    <source>
        <dbReference type="Google" id="ProtNLM"/>
    </source>
</evidence>
<dbReference type="OrthoDB" id="9796319at2"/>
<organism evidence="1 2">
    <name type="scientific">Halodesulfovibrio marinisediminis DSM 17456</name>
    <dbReference type="NCBI Taxonomy" id="1121457"/>
    <lineage>
        <taxon>Bacteria</taxon>
        <taxon>Pseudomonadati</taxon>
        <taxon>Thermodesulfobacteriota</taxon>
        <taxon>Desulfovibrionia</taxon>
        <taxon>Desulfovibrionales</taxon>
        <taxon>Desulfovibrionaceae</taxon>
        <taxon>Halodesulfovibrio</taxon>
    </lineage>
</organism>